<dbReference type="EC" id="2.1.1.-" evidence="7"/>
<evidence type="ECO:0000256" key="6">
    <source>
        <dbReference type="PROSITE-ProRule" id="PRU01026"/>
    </source>
</evidence>
<feature type="binding site" evidence="6">
    <location>
        <position position="70"/>
    </location>
    <ligand>
        <name>S-adenosyl-L-methionine</name>
        <dbReference type="ChEBI" id="CHEBI:59789"/>
    </ligand>
</feature>
<feature type="region of interest" description="Disordered" evidence="8">
    <location>
        <begin position="41"/>
        <end position="62"/>
    </location>
</feature>
<evidence type="ECO:0000256" key="4">
    <source>
        <dbReference type="ARBA" id="ARBA00022691"/>
    </source>
</evidence>
<reference evidence="10 11" key="1">
    <citation type="submission" date="2022-07" db="EMBL/GenBank/DDBJ databases">
        <title>Genome-wide signatures of adaptation to extreme environments.</title>
        <authorList>
            <person name="Cho C.H."/>
            <person name="Yoon H.S."/>
        </authorList>
    </citation>
    <scope>NUCLEOTIDE SEQUENCE [LARGE SCALE GENOMIC DNA]</scope>
    <source>
        <strain evidence="10 11">DBV 063 E5</strain>
    </source>
</reference>
<protein>
    <recommendedName>
        <fullName evidence="7">rRNA adenine N(6)-methyltransferase</fullName>
        <ecNumber evidence="7">2.1.1.-</ecNumber>
    </recommendedName>
</protein>
<comment type="caution">
    <text evidence="10">The sequence shown here is derived from an EMBL/GenBank/DDBJ whole genome shotgun (WGS) entry which is preliminary data.</text>
</comment>
<dbReference type="InterPro" id="IPR020598">
    <property type="entry name" value="rRNA_Ade_methylase_Trfase_N"/>
</dbReference>
<feature type="binding site" evidence="6">
    <location>
        <position position="72"/>
    </location>
    <ligand>
        <name>S-adenosyl-L-methionine</name>
        <dbReference type="ChEBI" id="CHEBI:59789"/>
    </ligand>
</feature>
<evidence type="ECO:0000313" key="11">
    <source>
        <dbReference type="Proteomes" id="UP001301350"/>
    </source>
</evidence>
<dbReference type="SUPFAM" id="SSF53335">
    <property type="entry name" value="S-adenosyl-L-methionine-dependent methyltransferases"/>
    <property type="match status" value="1"/>
</dbReference>
<keyword evidence="1 7" id="KW-0698">rRNA processing</keyword>
<comment type="similarity">
    <text evidence="6 7">Belongs to the class I-like SAM-binding methyltransferase superfamily. rRNA adenine N(6)-methyltransferase family.</text>
</comment>
<keyword evidence="5 6" id="KW-0694">RNA-binding</keyword>
<evidence type="ECO:0000256" key="7">
    <source>
        <dbReference type="RuleBase" id="RU362106"/>
    </source>
</evidence>
<evidence type="ECO:0000259" key="9">
    <source>
        <dbReference type="SMART" id="SM00650"/>
    </source>
</evidence>
<dbReference type="AlphaFoldDB" id="A0AAV9IXJ3"/>
<evidence type="ECO:0000256" key="2">
    <source>
        <dbReference type="ARBA" id="ARBA00022603"/>
    </source>
</evidence>
<evidence type="ECO:0000256" key="3">
    <source>
        <dbReference type="ARBA" id="ARBA00022679"/>
    </source>
</evidence>
<dbReference type="Gene3D" id="3.40.50.150">
    <property type="entry name" value="Vaccinia Virus protein VP39"/>
    <property type="match status" value="1"/>
</dbReference>
<name>A0AAV9IXJ3_CYACA</name>
<dbReference type="GO" id="GO:0000179">
    <property type="term" value="F:rRNA (adenine-N6,N6-)-dimethyltransferase activity"/>
    <property type="evidence" value="ECO:0007669"/>
    <property type="project" value="UniProtKB-UniRule"/>
</dbReference>
<keyword evidence="4 6" id="KW-0949">S-adenosyl-L-methionine</keyword>
<dbReference type="GO" id="GO:0003723">
    <property type="term" value="F:RNA binding"/>
    <property type="evidence" value="ECO:0007669"/>
    <property type="project" value="UniProtKB-UniRule"/>
</dbReference>
<gene>
    <name evidence="10" type="ORF">CDCA_CDCA10G3009</name>
</gene>
<feature type="binding site" evidence="6">
    <location>
        <position position="118"/>
    </location>
    <ligand>
        <name>S-adenosyl-L-methionine</name>
        <dbReference type="ChEBI" id="CHEBI:59789"/>
    </ligand>
</feature>
<dbReference type="InterPro" id="IPR029063">
    <property type="entry name" value="SAM-dependent_MTases_sf"/>
</dbReference>
<dbReference type="PANTHER" id="PTHR11727">
    <property type="entry name" value="DIMETHYLADENOSINE TRANSFERASE"/>
    <property type="match status" value="1"/>
</dbReference>
<dbReference type="Proteomes" id="UP001301350">
    <property type="component" value="Unassembled WGS sequence"/>
</dbReference>
<evidence type="ECO:0000313" key="10">
    <source>
        <dbReference type="EMBL" id="KAK4536984.1"/>
    </source>
</evidence>
<dbReference type="NCBIfam" id="TIGR00755">
    <property type="entry name" value="ksgA"/>
    <property type="match status" value="1"/>
</dbReference>
<evidence type="ECO:0000256" key="8">
    <source>
        <dbReference type="SAM" id="MobiDB-lite"/>
    </source>
</evidence>
<dbReference type="PROSITE" id="PS51689">
    <property type="entry name" value="SAM_RNA_A_N6_MT"/>
    <property type="match status" value="1"/>
</dbReference>
<dbReference type="PANTHER" id="PTHR11727:SF18">
    <property type="entry name" value="RRNA ADENINE N(6)-METHYLTRANSFERASE"/>
    <property type="match status" value="1"/>
</dbReference>
<dbReference type="InterPro" id="IPR001737">
    <property type="entry name" value="KsgA/Erm"/>
</dbReference>
<feature type="binding site" evidence="6">
    <location>
        <position position="157"/>
    </location>
    <ligand>
        <name>S-adenosyl-L-methionine</name>
        <dbReference type="ChEBI" id="CHEBI:59789"/>
    </ligand>
</feature>
<keyword evidence="3 6" id="KW-0808">Transferase</keyword>
<proteinExistence type="inferred from homology"/>
<organism evidence="10 11">
    <name type="scientific">Cyanidium caldarium</name>
    <name type="common">Red alga</name>
    <dbReference type="NCBI Taxonomy" id="2771"/>
    <lineage>
        <taxon>Eukaryota</taxon>
        <taxon>Rhodophyta</taxon>
        <taxon>Bangiophyceae</taxon>
        <taxon>Cyanidiales</taxon>
        <taxon>Cyanidiaceae</taxon>
        <taxon>Cyanidium</taxon>
    </lineage>
</organism>
<evidence type="ECO:0000256" key="5">
    <source>
        <dbReference type="ARBA" id="ARBA00022884"/>
    </source>
</evidence>
<accession>A0AAV9IXJ3</accession>
<keyword evidence="2 6" id="KW-0489">Methyltransferase</keyword>
<dbReference type="SMART" id="SM00650">
    <property type="entry name" value="rADc"/>
    <property type="match status" value="1"/>
</dbReference>
<feature type="binding site" evidence="6">
    <location>
        <position position="184"/>
    </location>
    <ligand>
        <name>S-adenosyl-L-methionine</name>
        <dbReference type="ChEBI" id="CHEBI:59789"/>
    </ligand>
</feature>
<sequence>MLLGERGGWPGFMACPSSLLRRAGYVRLCPTLTSGCSMGPLRSASAEARKPPPSRNASPRLRPKISLGQHFLNDANIARKIVQAVDACAPETLIELGAGTGALTLPLWDKYPDMMAWEVDRRAIEILRGRLTEQRAQLLGAEAAVNAATSELVQHRDALRVNWSQAFATERQRRGRPFITVVGNLPYNIVSQILFGCLESTDVIRHAVFMVQREVAERITAPPRCKDYGVLSVIAQLYSQPRILFPVPRTVFSPVPNVDSAVMRFDFVEPAAVTGLSCLHTAAAVRRVVKLAFHQRRKKLRNNLDADALHEAWADRRAEELSPTEFVELARMLLATEKKRSARQ</sequence>
<feature type="binding site" evidence="6">
    <location>
        <position position="97"/>
    </location>
    <ligand>
        <name>S-adenosyl-L-methionine</name>
        <dbReference type="ChEBI" id="CHEBI:59789"/>
    </ligand>
</feature>
<keyword evidence="11" id="KW-1185">Reference proteome</keyword>
<dbReference type="EMBL" id="JANCYW010000010">
    <property type="protein sequence ID" value="KAK4536984.1"/>
    <property type="molecule type" value="Genomic_DNA"/>
</dbReference>
<dbReference type="HAMAP" id="MF_00607">
    <property type="entry name" value="16SrRNA_methyltr_A"/>
    <property type="match status" value="1"/>
</dbReference>
<evidence type="ECO:0000256" key="1">
    <source>
        <dbReference type="ARBA" id="ARBA00022552"/>
    </source>
</evidence>
<dbReference type="InterPro" id="IPR011530">
    <property type="entry name" value="rRNA_adenine_dimethylase"/>
</dbReference>
<dbReference type="Pfam" id="PF00398">
    <property type="entry name" value="RrnaAD"/>
    <property type="match status" value="1"/>
</dbReference>
<dbReference type="InterPro" id="IPR023165">
    <property type="entry name" value="rRNA_Ade_diMease-like_C"/>
</dbReference>
<feature type="domain" description="Ribosomal RNA adenine methylase transferase N-terminal" evidence="9">
    <location>
        <begin position="77"/>
        <end position="269"/>
    </location>
</feature>
<dbReference type="Gene3D" id="1.10.8.100">
    <property type="entry name" value="Ribosomal RNA adenine dimethylase-like, domain 2"/>
    <property type="match status" value="1"/>
</dbReference>